<dbReference type="OrthoDB" id="2250192at2759"/>
<evidence type="ECO:0000256" key="1">
    <source>
        <dbReference type="SAM" id="MobiDB-lite"/>
    </source>
</evidence>
<proteinExistence type="predicted"/>
<dbReference type="AlphaFoldDB" id="E3N8N3"/>
<feature type="region of interest" description="Disordered" evidence="1">
    <location>
        <begin position="1"/>
        <end position="26"/>
    </location>
</feature>
<dbReference type="eggNOG" id="KOG0516">
    <property type="taxonomic scope" value="Eukaryota"/>
</dbReference>
<name>E3N8N3_CAERE</name>
<sequence>MGNLIGDGKQDTPPSPYEPIVTSHGDDCEIVDPIGVRAKISEVEEEMQTFAEETITSTQFFEMEGNLNKKTGEGLTFFEAIRQGKTGSRKEYFFVPSASINSKNEARLENLTFAPI</sequence>
<dbReference type="Proteomes" id="UP000008281">
    <property type="component" value="Unassembled WGS sequence"/>
</dbReference>
<organism evidence="3">
    <name type="scientific">Caenorhabditis remanei</name>
    <name type="common">Caenorhabditis vulgaris</name>
    <dbReference type="NCBI Taxonomy" id="31234"/>
    <lineage>
        <taxon>Eukaryota</taxon>
        <taxon>Metazoa</taxon>
        <taxon>Ecdysozoa</taxon>
        <taxon>Nematoda</taxon>
        <taxon>Chromadorea</taxon>
        <taxon>Rhabditida</taxon>
        <taxon>Rhabditina</taxon>
        <taxon>Rhabditomorpha</taxon>
        <taxon>Rhabditoidea</taxon>
        <taxon>Rhabditidae</taxon>
        <taxon>Peloderinae</taxon>
        <taxon>Caenorhabditis</taxon>
    </lineage>
</organism>
<reference evidence="2" key="1">
    <citation type="submission" date="2007-07" db="EMBL/GenBank/DDBJ databases">
        <title>PCAP assembly of the Caenorhabditis remanei genome.</title>
        <authorList>
            <consortium name="The Caenorhabditis remanei Sequencing Consortium"/>
            <person name="Wilson R.K."/>
        </authorList>
    </citation>
    <scope>NUCLEOTIDE SEQUENCE [LARGE SCALE GENOMIC DNA]</scope>
    <source>
        <strain evidence="2">PB4641</strain>
    </source>
</reference>
<dbReference type="HOGENOM" id="CLU_2099131_0_0_1"/>
<dbReference type="InParanoid" id="E3N8N3"/>
<keyword evidence="3" id="KW-1185">Reference proteome</keyword>
<evidence type="ECO:0000313" key="2">
    <source>
        <dbReference type="EMBL" id="EFO89584.1"/>
    </source>
</evidence>
<dbReference type="EMBL" id="DS268558">
    <property type="protein sequence ID" value="EFO89584.1"/>
    <property type="molecule type" value="Genomic_DNA"/>
</dbReference>
<protein>
    <submittedName>
        <fullName evidence="2">Uncharacterized protein</fullName>
    </submittedName>
</protein>
<dbReference type="STRING" id="31234.E3N8N3"/>
<gene>
    <name evidence="2" type="ORF">CRE_22630</name>
</gene>
<accession>E3N8N3</accession>
<evidence type="ECO:0000313" key="3">
    <source>
        <dbReference type="Proteomes" id="UP000008281"/>
    </source>
</evidence>